<organism evidence="1 2">
    <name type="scientific">Panagrolaimus sp. JU765</name>
    <dbReference type="NCBI Taxonomy" id="591449"/>
    <lineage>
        <taxon>Eukaryota</taxon>
        <taxon>Metazoa</taxon>
        <taxon>Ecdysozoa</taxon>
        <taxon>Nematoda</taxon>
        <taxon>Chromadorea</taxon>
        <taxon>Rhabditida</taxon>
        <taxon>Tylenchina</taxon>
        <taxon>Panagrolaimomorpha</taxon>
        <taxon>Panagrolaimoidea</taxon>
        <taxon>Panagrolaimidae</taxon>
        <taxon>Panagrolaimus</taxon>
    </lineage>
</organism>
<name>A0AC34PYB8_9BILA</name>
<accession>A0AC34PYB8</accession>
<evidence type="ECO:0000313" key="1">
    <source>
        <dbReference type="Proteomes" id="UP000887576"/>
    </source>
</evidence>
<dbReference type="WBParaSite" id="JU765_v2.g11172.t1">
    <property type="protein sequence ID" value="JU765_v2.g11172.t1"/>
    <property type="gene ID" value="JU765_v2.g11172"/>
</dbReference>
<dbReference type="Proteomes" id="UP000887576">
    <property type="component" value="Unplaced"/>
</dbReference>
<reference evidence="2" key="1">
    <citation type="submission" date="2022-11" db="UniProtKB">
        <authorList>
            <consortium name="WormBaseParasite"/>
        </authorList>
    </citation>
    <scope>IDENTIFICATION</scope>
</reference>
<evidence type="ECO:0000313" key="2">
    <source>
        <dbReference type="WBParaSite" id="JU765_v2.g11172.t1"/>
    </source>
</evidence>
<protein>
    <submittedName>
        <fullName evidence="2">Uncharacterized protein</fullName>
    </submittedName>
</protein>
<sequence length="161" mass="18026">MVEDINDETTMKVIFVGIILISVGFAAPQFGGPPPQPNAMGGFPPMPPQLKQILPADTVAKLEAIHNDNSLGFKEKHEKIDKIMSSLPTDILDKIPPPPGFERLPEDVQQKIKAVNRSQTLSWEEKQQQTRQIIESLPENLKRLLPPPPPMPPMRRGFFSF</sequence>
<proteinExistence type="predicted"/>